<dbReference type="RefSeq" id="WP_345087449.1">
    <property type="nucleotide sequence ID" value="NZ_BAAAWG010000013.1"/>
</dbReference>
<dbReference type="Pfam" id="PF00581">
    <property type="entry name" value="Rhodanese"/>
    <property type="match status" value="2"/>
</dbReference>
<keyword evidence="6" id="KW-1185">Reference proteome</keyword>
<dbReference type="CDD" id="cd01449">
    <property type="entry name" value="TST_Repeat_2"/>
    <property type="match status" value="1"/>
</dbReference>
<evidence type="ECO:0000256" key="2">
    <source>
        <dbReference type="ARBA" id="ARBA00022737"/>
    </source>
</evidence>
<dbReference type="PROSITE" id="PS50206">
    <property type="entry name" value="RHODANESE_3"/>
    <property type="match status" value="2"/>
</dbReference>
<dbReference type="PANTHER" id="PTHR11364">
    <property type="entry name" value="THIOSULFATE SULFERTANSFERASE"/>
    <property type="match status" value="1"/>
</dbReference>
<comment type="caution">
    <text evidence="5">The sequence shown here is derived from an EMBL/GenBank/DDBJ whole genome shotgun (WGS) entry which is preliminary data.</text>
</comment>
<dbReference type="PANTHER" id="PTHR11364:SF27">
    <property type="entry name" value="SULFURTRANSFERASE"/>
    <property type="match status" value="1"/>
</dbReference>
<evidence type="ECO:0000256" key="3">
    <source>
        <dbReference type="SAM" id="MobiDB-lite"/>
    </source>
</evidence>
<gene>
    <name evidence="5" type="ORF">ACFP3M_05485</name>
</gene>
<dbReference type="Proteomes" id="UP001596241">
    <property type="component" value="Unassembled WGS sequence"/>
</dbReference>
<dbReference type="InterPro" id="IPR045078">
    <property type="entry name" value="TST/MPST-like"/>
</dbReference>
<dbReference type="EC" id="2.8.1.-" evidence="5"/>
<accession>A0ABW1FHB9</accession>
<dbReference type="SUPFAM" id="SSF52821">
    <property type="entry name" value="Rhodanese/Cell cycle control phosphatase"/>
    <property type="match status" value="2"/>
</dbReference>
<sequence length="315" mass="32724">MSTRSVPDPALGHPPERPSGPAELCPPSPLVDTGWLAPRLGAERLVLLDASVGAHRGAAERLPGARPFDLDGELSDHSVPVPHTLPGADAFTAAVRALGLDDEDTVVVYDAAGLHSAARAWWMLRAMGFDRAAVLDGGLPAWRDAGLPVEPRPAAYDGPRGSFTARPRAGLFAGSAEVLAALSDPAAVVFDARTRGRYAGTAPEPRPGLRGGHMPGAVNLPFGDLRRDGLMRPVNELTEVFRAAADHGQRLYFSCGSGVTACVLALGAYLAGHRDLAVYDGSWSEWGLPSALPVVTGEEPGAAPAGGPAQERPAP</sequence>
<dbReference type="GO" id="GO:0016740">
    <property type="term" value="F:transferase activity"/>
    <property type="evidence" value="ECO:0007669"/>
    <property type="project" value="UniProtKB-KW"/>
</dbReference>
<evidence type="ECO:0000313" key="6">
    <source>
        <dbReference type="Proteomes" id="UP001596241"/>
    </source>
</evidence>
<feature type="region of interest" description="Disordered" evidence="3">
    <location>
        <begin position="1"/>
        <end position="26"/>
    </location>
</feature>
<keyword evidence="2" id="KW-0677">Repeat</keyword>
<name>A0ABW1FHB9_9ACTN</name>
<evidence type="ECO:0000259" key="4">
    <source>
        <dbReference type="PROSITE" id="PS50206"/>
    </source>
</evidence>
<reference evidence="6" key="1">
    <citation type="journal article" date="2019" name="Int. J. Syst. Evol. Microbiol.">
        <title>The Global Catalogue of Microorganisms (GCM) 10K type strain sequencing project: providing services to taxonomists for standard genome sequencing and annotation.</title>
        <authorList>
            <consortium name="The Broad Institute Genomics Platform"/>
            <consortium name="The Broad Institute Genome Sequencing Center for Infectious Disease"/>
            <person name="Wu L."/>
            <person name="Ma J."/>
        </authorList>
    </citation>
    <scope>NUCLEOTIDE SEQUENCE [LARGE SCALE GENOMIC DNA]</scope>
    <source>
        <strain evidence="6">CGMCC 1.15809</strain>
    </source>
</reference>
<organism evidence="5 6">
    <name type="scientific">Streptomyces ramulosus</name>
    <dbReference type="NCBI Taxonomy" id="47762"/>
    <lineage>
        <taxon>Bacteria</taxon>
        <taxon>Bacillati</taxon>
        <taxon>Actinomycetota</taxon>
        <taxon>Actinomycetes</taxon>
        <taxon>Kitasatosporales</taxon>
        <taxon>Streptomycetaceae</taxon>
        <taxon>Streptomyces</taxon>
    </lineage>
</organism>
<feature type="domain" description="Rhodanese" evidence="4">
    <location>
        <begin position="41"/>
        <end position="151"/>
    </location>
</feature>
<feature type="domain" description="Rhodanese" evidence="4">
    <location>
        <begin position="183"/>
        <end position="292"/>
    </location>
</feature>
<dbReference type="CDD" id="cd01448">
    <property type="entry name" value="TST_Repeat_1"/>
    <property type="match status" value="1"/>
</dbReference>
<evidence type="ECO:0000256" key="1">
    <source>
        <dbReference type="ARBA" id="ARBA00022679"/>
    </source>
</evidence>
<dbReference type="InterPro" id="IPR001763">
    <property type="entry name" value="Rhodanese-like_dom"/>
</dbReference>
<dbReference type="SMART" id="SM00450">
    <property type="entry name" value="RHOD"/>
    <property type="match status" value="2"/>
</dbReference>
<keyword evidence="1 5" id="KW-0808">Transferase</keyword>
<dbReference type="InterPro" id="IPR036873">
    <property type="entry name" value="Rhodanese-like_dom_sf"/>
</dbReference>
<evidence type="ECO:0000313" key="5">
    <source>
        <dbReference type="EMBL" id="MFC5892268.1"/>
    </source>
</evidence>
<proteinExistence type="predicted"/>
<protein>
    <submittedName>
        <fullName evidence="5">Sulfurtransferase</fullName>
        <ecNumber evidence="5">2.8.1.-</ecNumber>
    </submittedName>
</protein>
<dbReference type="Gene3D" id="3.40.250.10">
    <property type="entry name" value="Rhodanese-like domain"/>
    <property type="match status" value="2"/>
</dbReference>
<dbReference type="EMBL" id="JBHSPW010000002">
    <property type="protein sequence ID" value="MFC5892268.1"/>
    <property type="molecule type" value="Genomic_DNA"/>
</dbReference>